<dbReference type="Proteomes" id="UP000198929">
    <property type="component" value="Unassembled WGS sequence"/>
</dbReference>
<keyword evidence="2" id="KW-1185">Reference proteome</keyword>
<dbReference type="InterPro" id="IPR046257">
    <property type="entry name" value="DUF6290"/>
</dbReference>
<reference evidence="2" key="1">
    <citation type="submission" date="2016-10" db="EMBL/GenBank/DDBJ databases">
        <authorList>
            <person name="Varghese N."/>
            <person name="Submissions S."/>
        </authorList>
    </citation>
    <scope>NUCLEOTIDE SEQUENCE [LARGE SCALE GENOMIC DNA]</scope>
    <source>
        <strain evidence="2">DSM 20524</strain>
    </source>
</reference>
<proteinExistence type="predicted"/>
<name>A0A1H9U6B6_9CORY</name>
<dbReference type="RefSeq" id="WP_169872638.1">
    <property type="nucleotide sequence ID" value="NZ_CP047199.1"/>
</dbReference>
<dbReference type="AlphaFoldDB" id="A0A1H9U6B6"/>
<gene>
    <name evidence="1" type="ORF">SAMN05661109_01678</name>
</gene>
<accession>A0A1H9U6B6</accession>
<dbReference type="NCBIfam" id="NF046040">
    <property type="entry name" value="RelB_antitoxin"/>
    <property type="match status" value="1"/>
</dbReference>
<evidence type="ECO:0000313" key="2">
    <source>
        <dbReference type="Proteomes" id="UP000198929"/>
    </source>
</evidence>
<evidence type="ECO:0008006" key="3">
    <source>
        <dbReference type="Google" id="ProtNLM"/>
    </source>
</evidence>
<dbReference type="Pfam" id="PF19807">
    <property type="entry name" value="DUF6290"/>
    <property type="match status" value="1"/>
</dbReference>
<sequence length="69" mass="7669">MNTLTVRMSDDEATLVRKFAGSKNVTMSDFARSAILEKIEDAYGLEQLRDAIANDDGKRYGIDEVLGEL</sequence>
<protein>
    <recommendedName>
        <fullName evidence="3">Ribbon-helix-helix protein, copG family</fullName>
    </recommendedName>
</protein>
<evidence type="ECO:0000313" key="1">
    <source>
        <dbReference type="EMBL" id="SES04791.1"/>
    </source>
</evidence>
<organism evidence="1 2">
    <name type="scientific">Corynebacterium cystitidis DSM 20524</name>
    <dbReference type="NCBI Taxonomy" id="1121357"/>
    <lineage>
        <taxon>Bacteria</taxon>
        <taxon>Bacillati</taxon>
        <taxon>Actinomycetota</taxon>
        <taxon>Actinomycetes</taxon>
        <taxon>Mycobacteriales</taxon>
        <taxon>Corynebacteriaceae</taxon>
        <taxon>Corynebacterium</taxon>
    </lineage>
</organism>
<dbReference type="EMBL" id="FOGQ01000007">
    <property type="protein sequence ID" value="SES04791.1"/>
    <property type="molecule type" value="Genomic_DNA"/>
</dbReference>